<feature type="region of interest" description="Disordered" evidence="8">
    <location>
        <begin position="1007"/>
        <end position="1028"/>
    </location>
</feature>
<dbReference type="Proteomes" id="UP000738325">
    <property type="component" value="Unassembled WGS sequence"/>
</dbReference>
<dbReference type="GO" id="GO:0000793">
    <property type="term" value="C:condensed chromosome"/>
    <property type="evidence" value="ECO:0007669"/>
    <property type="project" value="TreeGrafter"/>
</dbReference>
<dbReference type="OrthoDB" id="27187at2759"/>
<feature type="compositionally biased region" description="Acidic residues" evidence="8">
    <location>
        <begin position="1011"/>
        <end position="1028"/>
    </location>
</feature>
<dbReference type="InterPro" id="IPR025977">
    <property type="entry name" value="Cnd3_C"/>
</dbReference>
<dbReference type="EMBL" id="JAAAIP010001169">
    <property type="protein sequence ID" value="KAG0309754.1"/>
    <property type="molecule type" value="Genomic_DNA"/>
</dbReference>
<evidence type="ECO:0000256" key="6">
    <source>
        <dbReference type="ARBA" id="ARBA00023067"/>
    </source>
</evidence>
<feature type="region of interest" description="Disordered" evidence="8">
    <location>
        <begin position="1"/>
        <end position="73"/>
    </location>
</feature>
<evidence type="ECO:0000256" key="2">
    <source>
        <dbReference type="ARBA" id="ARBA00006533"/>
    </source>
</evidence>
<dbReference type="Pfam" id="PF12719">
    <property type="entry name" value="Cnd3"/>
    <property type="match status" value="1"/>
</dbReference>
<keyword evidence="3" id="KW-0158">Chromosome</keyword>
<evidence type="ECO:0000256" key="1">
    <source>
        <dbReference type="ARBA" id="ARBA00004286"/>
    </source>
</evidence>
<evidence type="ECO:0000256" key="4">
    <source>
        <dbReference type="ARBA" id="ARBA00022618"/>
    </source>
</evidence>
<protein>
    <recommendedName>
        <fullName evidence="9">Nuclear condensin complex subunit 3 C-terminal domain-containing protein</fullName>
    </recommendedName>
</protein>
<dbReference type="SUPFAM" id="SSF48371">
    <property type="entry name" value="ARM repeat"/>
    <property type="match status" value="1"/>
</dbReference>
<dbReference type="GO" id="GO:0007076">
    <property type="term" value="P:mitotic chromosome condensation"/>
    <property type="evidence" value="ECO:0007669"/>
    <property type="project" value="InterPro"/>
</dbReference>
<evidence type="ECO:0000313" key="11">
    <source>
        <dbReference type="Proteomes" id="UP000738325"/>
    </source>
</evidence>
<feature type="domain" description="Nuclear condensin complex subunit 3 C-terminal" evidence="9">
    <location>
        <begin position="614"/>
        <end position="879"/>
    </location>
</feature>
<feature type="region of interest" description="Disordered" evidence="8">
    <location>
        <begin position="967"/>
        <end position="992"/>
    </location>
</feature>
<sequence>MARPKKQAEGQTASASATTGKAAASATSTSTTSTTATPTPTKSPSSASSSSKSSGGNGSKSSNSKSRKANAIDTLRTVVPSIFQESQKTSANHRKNAIMLRKIQEQCAEIAADKGEEAFNKEFIRNLNVVLAIKKKEPAADRVIQFVSSFILCTREKDMEAEQANEDEEGAEGISSRFVEYLMHHLLKGVRVKEKQVRLRSCQLIALSTNSLGAMDDDLYTQLKESLLERVRDKEAAVRVQAVFALSKLQGGDEEEEGEAAPTVQDEDNVVMKLVDLMQHDPSADVRRSALFNIEQTKVTLPFILERARDTDAYNRRSVFSKPMEELSDFRVLSIGDRERLLRYGLSDRDEGVKKACTKMLATKWIQQADDNLLEFLERLDVMSSNVADDMLKAFFDFRADIVGGLSFNDVFWVNLTVESAFLVRAYAEFCRSKDDDIQFEKAVPEVTRHAFYIQKYSNAMQEADENDRPEAEFIVTQLLMIAKLLDYADENGRRKMFNLLREMLMLDDIPDKHLDCIVETMGKISLNEKDFTRIVIEIISDIRAGIDEQEFLRNPENSDDDDDSPDDTMDLTGIPRKRKRSIVDKTPSRRSSIVADDIGQSTTEVDAMLIRLRCLTITKFMLERSTEPLKENSYMYGLLNELVIPALSRQEEVMQELGLHCLGLICVLDQNLAQNNIELFLTCVFAENASDQLQVLSLKIVFDLILTFGLTAMSSQITEERIIQDFNKILDSDKPIMQAIVVEGIAKLMLTKLLKSPQILRKMIILYFNPETVDNNLLRQCLNYFLQVYFHSSHENQVTLSEIFVPIMIQLIQMQLDAKGDMPTPAIMAQQLLEWCEPRRVLGAEKEGAAADSNIDFGLQANIAIEVVKVMFTESNAIRKHLPIILYKARVDSDAGEIRLKKLTLLVGNLKAKRPFVEPMSKKYLLSVEKNILKMFEDAPDALDDAELNKLVELTEEISFVVNYEPPEDPVETAPATPVGKTRKPRAVKDKTNAQLAKLMQEVDAILESSESEQDDDEGSDDDEDDD</sequence>
<evidence type="ECO:0000313" key="10">
    <source>
        <dbReference type="EMBL" id="KAG0309754.1"/>
    </source>
</evidence>
<accession>A0A9P6R471</accession>
<proteinExistence type="inferred from homology"/>
<comment type="similarity">
    <text evidence="2">Belongs to the CND3 (condensin subunit 3) family.</text>
</comment>
<keyword evidence="6" id="KW-0226">DNA condensation</keyword>
<dbReference type="PANTHER" id="PTHR14418:SF5">
    <property type="entry name" value="CONDENSIN COMPLEX SUBUNIT 3"/>
    <property type="match status" value="1"/>
</dbReference>
<feature type="region of interest" description="Disordered" evidence="8">
    <location>
        <begin position="550"/>
        <end position="586"/>
    </location>
</feature>
<comment type="caution">
    <text evidence="10">The sequence shown here is derived from an EMBL/GenBank/DDBJ whole genome shotgun (WGS) entry which is preliminary data.</text>
</comment>
<dbReference type="InterPro" id="IPR016024">
    <property type="entry name" value="ARM-type_fold"/>
</dbReference>
<dbReference type="Gene3D" id="1.25.10.10">
    <property type="entry name" value="Leucine-rich Repeat Variant"/>
    <property type="match status" value="1"/>
</dbReference>
<reference evidence="10" key="1">
    <citation type="journal article" date="2020" name="Fungal Divers.">
        <title>Resolving the Mortierellaceae phylogeny through synthesis of multi-gene phylogenetics and phylogenomics.</title>
        <authorList>
            <person name="Vandepol N."/>
            <person name="Liber J."/>
            <person name="Desiro A."/>
            <person name="Na H."/>
            <person name="Kennedy M."/>
            <person name="Barry K."/>
            <person name="Grigoriev I.V."/>
            <person name="Miller A.N."/>
            <person name="O'Donnell K."/>
            <person name="Stajich J.E."/>
            <person name="Bonito G."/>
        </authorList>
    </citation>
    <scope>NUCLEOTIDE SEQUENCE</scope>
    <source>
        <strain evidence="10">REB-010B</strain>
    </source>
</reference>
<dbReference type="AlphaFoldDB" id="A0A9P6R471"/>
<comment type="subcellular location">
    <subcellularLocation>
        <location evidence="1">Chromosome</location>
    </subcellularLocation>
</comment>
<organism evidence="10 11">
    <name type="scientific">Dissophora globulifera</name>
    <dbReference type="NCBI Taxonomy" id="979702"/>
    <lineage>
        <taxon>Eukaryota</taxon>
        <taxon>Fungi</taxon>
        <taxon>Fungi incertae sedis</taxon>
        <taxon>Mucoromycota</taxon>
        <taxon>Mortierellomycotina</taxon>
        <taxon>Mortierellomycetes</taxon>
        <taxon>Mortierellales</taxon>
        <taxon>Mortierellaceae</taxon>
        <taxon>Dissophora</taxon>
    </lineage>
</organism>
<feature type="compositionally biased region" description="Low complexity" evidence="8">
    <location>
        <begin position="12"/>
        <end position="64"/>
    </location>
</feature>
<keyword evidence="5" id="KW-0498">Mitosis</keyword>
<dbReference type="InterPro" id="IPR027165">
    <property type="entry name" value="CND3"/>
</dbReference>
<evidence type="ECO:0000256" key="5">
    <source>
        <dbReference type="ARBA" id="ARBA00022776"/>
    </source>
</evidence>
<evidence type="ECO:0000256" key="8">
    <source>
        <dbReference type="SAM" id="MobiDB-lite"/>
    </source>
</evidence>
<dbReference type="GO" id="GO:0000796">
    <property type="term" value="C:condensin complex"/>
    <property type="evidence" value="ECO:0007669"/>
    <property type="project" value="InterPro"/>
</dbReference>
<name>A0A9P6R471_9FUNG</name>
<evidence type="ECO:0000256" key="3">
    <source>
        <dbReference type="ARBA" id="ARBA00022454"/>
    </source>
</evidence>
<dbReference type="InterPro" id="IPR011989">
    <property type="entry name" value="ARM-like"/>
</dbReference>
<feature type="compositionally biased region" description="Acidic residues" evidence="8">
    <location>
        <begin position="558"/>
        <end position="570"/>
    </location>
</feature>
<dbReference type="GO" id="GO:0051301">
    <property type="term" value="P:cell division"/>
    <property type="evidence" value="ECO:0007669"/>
    <property type="project" value="UniProtKB-KW"/>
</dbReference>
<keyword evidence="11" id="KW-1185">Reference proteome</keyword>
<dbReference type="PANTHER" id="PTHR14418">
    <property type="entry name" value="CONDENSIN COMPLEX SUBUNIT 3-RELATED"/>
    <property type="match status" value="1"/>
</dbReference>
<evidence type="ECO:0000259" key="9">
    <source>
        <dbReference type="Pfam" id="PF12719"/>
    </source>
</evidence>
<evidence type="ECO:0000256" key="7">
    <source>
        <dbReference type="ARBA" id="ARBA00023306"/>
    </source>
</evidence>
<keyword evidence="4" id="KW-0132">Cell division</keyword>
<gene>
    <name evidence="10" type="ORF">BGZ99_000776</name>
</gene>
<keyword evidence="7" id="KW-0131">Cell cycle</keyword>